<dbReference type="InParanoid" id="A0A059AZD4"/>
<dbReference type="EMBL" id="KK198760">
    <property type="protein sequence ID" value="KCW59337.1"/>
    <property type="molecule type" value="Genomic_DNA"/>
</dbReference>
<evidence type="ECO:0000313" key="2">
    <source>
        <dbReference type="EMBL" id="KCW59337.1"/>
    </source>
</evidence>
<dbReference type="AlphaFoldDB" id="A0A059AZD4"/>
<reference evidence="2" key="1">
    <citation type="submission" date="2013-07" db="EMBL/GenBank/DDBJ databases">
        <title>The genome of Eucalyptus grandis.</title>
        <authorList>
            <person name="Schmutz J."/>
            <person name="Hayes R."/>
            <person name="Myburg A."/>
            <person name="Tuskan G."/>
            <person name="Grattapaglia D."/>
            <person name="Rokhsar D.S."/>
        </authorList>
    </citation>
    <scope>NUCLEOTIDE SEQUENCE</scope>
    <source>
        <tissue evidence="2">Leaf extractions</tissue>
    </source>
</reference>
<evidence type="ECO:0000256" key="1">
    <source>
        <dbReference type="SAM" id="MobiDB-lite"/>
    </source>
</evidence>
<protein>
    <submittedName>
        <fullName evidence="2">Uncharacterized protein</fullName>
    </submittedName>
</protein>
<proteinExistence type="predicted"/>
<name>A0A059AZD4_EUCGR</name>
<feature type="region of interest" description="Disordered" evidence="1">
    <location>
        <begin position="39"/>
        <end position="75"/>
    </location>
</feature>
<organism evidence="2">
    <name type="scientific">Eucalyptus grandis</name>
    <name type="common">Flooded gum</name>
    <dbReference type="NCBI Taxonomy" id="71139"/>
    <lineage>
        <taxon>Eukaryota</taxon>
        <taxon>Viridiplantae</taxon>
        <taxon>Streptophyta</taxon>
        <taxon>Embryophyta</taxon>
        <taxon>Tracheophyta</taxon>
        <taxon>Spermatophyta</taxon>
        <taxon>Magnoliopsida</taxon>
        <taxon>eudicotyledons</taxon>
        <taxon>Gunneridae</taxon>
        <taxon>Pentapetalae</taxon>
        <taxon>rosids</taxon>
        <taxon>malvids</taxon>
        <taxon>Myrtales</taxon>
        <taxon>Myrtaceae</taxon>
        <taxon>Myrtoideae</taxon>
        <taxon>Eucalypteae</taxon>
        <taxon>Eucalyptus</taxon>
    </lineage>
</organism>
<feature type="compositionally biased region" description="Pro residues" evidence="1">
    <location>
        <begin position="43"/>
        <end position="54"/>
    </location>
</feature>
<gene>
    <name evidence="2" type="ORF">EUGRSUZ_H02026</name>
</gene>
<accession>A0A059AZD4</accession>
<sequence>MTLFTFDHSTILHLCDCPILQRYRKSWESFFLTASYLHSRGLPPSPSRRLPPSPAGSEADRDPEAPRPSSCEALPQAPIPILGQYCSSDIESSVDAIRLSLFLRLQASSVGLA</sequence>
<dbReference type="Gramene" id="KCW59337">
    <property type="protein sequence ID" value="KCW59337"/>
    <property type="gene ID" value="EUGRSUZ_H02026"/>
</dbReference>